<organism evidence="2">
    <name type="scientific">Mucor ambiguus</name>
    <dbReference type="NCBI Taxonomy" id="91626"/>
    <lineage>
        <taxon>Eukaryota</taxon>
        <taxon>Fungi</taxon>
        <taxon>Fungi incertae sedis</taxon>
        <taxon>Mucoromycota</taxon>
        <taxon>Mucoromycotina</taxon>
        <taxon>Mucoromycetes</taxon>
        <taxon>Mucorales</taxon>
        <taxon>Mucorineae</taxon>
        <taxon>Mucoraceae</taxon>
        <taxon>Mucor</taxon>
    </lineage>
</organism>
<proteinExistence type="predicted"/>
<dbReference type="EMBL" id="DF836292">
    <property type="protein sequence ID" value="GAN00978.1"/>
    <property type="molecule type" value="Genomic_DNA"/>
</dbReference>
<accession>A0A0C9MG77</accession>
<evidence type="ECO:0000313" key="3">
    <source>
        <dbReference type="Proteomes" id="UP000053815"/>
    </source>
</evidence>
<keyword evidence="1" id="KW-0732">Signal</keyword>
<sequence>MLTLFLLAFLPYQVNNNIIRASNAIDFNARLLQEMMALRNDINQQGVQLNVLNDGFRQQFLSPPSNEEEGDAISKGILDPLNRSQMLSNVNRRGPRVIQPNVSGRSRASPVERYNAMLQHLHKLCNGSNAPDLTNGQLKSRREKLHRSAKRVAEDIMLGA</sequence>
<keyword evidence="3" id="KW-1185">Reference proteome</keyword>
<evidence type="ECO:0000256" key="1">
    <source>
        <dbReference type="SAM" id="SignalP"/>
    </source>
</evidence>
<feature type="chain" id="PRO_5002199510" evidence="1">
    <location>
        <begin position="17"/>
        <end position="160"/>
    </location>
</feature>
<feature type="signal peptide" evidence="1">
    <location>
        <begin position="1"/>
        <end position="16"/>
    </location>
</feature>
<dbReference type="OrthoDB" id="2285335at2759"/>
<dbReference type="Proteomes" id="UP000053815">
    <property type="component" value="Unassembled WGS sequence"/>
</dbReference>
<gene>
    <name evidence="2" type="ORF">MAM1_0003d00406</name>
</gene>
<protein>
    <submittedName>
        <fullName evidence="2">Uncharacterized protein</fullName>
    </submittedName>
</protein>
<dbReference type="AlphaFoldDB" id="A0A0C9MG77"/>
<evidence type="ECO:0000313" key="2">
    <source>
        <dbReference type="EMBL" id="GAN00978.1"/>
    </source>
</evidence>
<name>A0A0C9MG77_9FUNG</name>
<reference evidence="2" key="1">
    <citation type="submission" date="2014-09" db="EMBL/GenBank/DDBJ databases">
        <title>Draft genome sequence of an oleaginous Mucoromycotina fungus Mucor ambiguus NBRC6742.</title>
        <authorList>
            <person name="Takeda I."/>
            <person name="Yamane N."/>
            <person name="Morita T."/>
            <person name="Tamano K."/>
            <person name="Machida M."/>
            <person name="Baker S."/>
            <person name="Koike H."/>
        </authorList>
    </citation>
    <scope>NUCLEOTIDE SEQUENCE</scope>
    <source>
        <strain evidence="2">NBRC 6742</strain>
    </source>
</reference>